<dbReference type="InterPro" id="IPR025442">
    <property type="entry name" value="DUF4185"/>
</dbReference>
<gene>
    <name evidence="2" type="ORF">MHEC_47380</name>
</gene>
<dbReference type="RefSeq" id="WP_048893430.1">
    <property type="nucleotide sequence ID" value="NZ_AP024237.1"/>
</dbReference>
<evidence type="ECO:0000256" key="1">
    <source>
        <dbReference type="SAM" id="MobiDB-lite"/>
    </source>
</evidence>
<feature type="region of interest" description="Disordered" evidence="1">
    <location>
        <begin position="338"/>
        <end position="364"/>
    </location>
</feature>
<dbReference type="Pfam" id="PF13810">
    <property type="entry name" value="DUF4185"/>
    <property type="match status" value="1"/>
</dbReference>
<evidence type="ECO:0000313" key="2">
    <source>
        <dbReference type="EMBL" id="BCO38305.1"/>
    </source>
</evidence>
<dbReference type="STRING" id="110505.ACT16_21220"/>
<dbReference type="OrthoDB" id="4789771at2"/>
<dbReference type="EMBL" id="AP024237">
    <property type="protein sequence ID" value="BCO38305.1"/>
    <property type="molecule type" value="Genomic_DNA"/>
</dbReference>
<accession>A0A2G8BCA3</accession>
<sequence>MRATGKLADLTGPGITDRWGVTCTDLGASVRASNGMVVSVFGDTFSGDKVGDGDWRSPVILIGTGDATHPISYHRAGGYDPDYARQLWHYEHCDIGVNRRGISTVIPSDLLRVGESLYLHAMVNRGFGNVVWTEIWRSDDSGISWRHLGDRAKFPGRLHRGYAQCWSWDYDPDDGWVYVVSTGFQRDKGIIVRRVRPSGIADARRYSGWGVANGRWSWGRDPTPITPHGETWGELSLRRLPDGKWILGGFLSSHYALGYRVLDCPTAVHDVSLQRPVVGSAWEAEDHASNRVAQLYGGYVLPGSRVDLPGGVGLAVSQWNTAHGWPYRVMQFRATLRDTTRSSHGAADQITRSGRPRSTPAAED</sequence>
<keyword evidence="3" id="KW-1185">Reference proteome</keyword>
<dbReference type="Proteomes" id="UP000595446">
    <property type="component" value="Chromosome"/>
</dbReference>
<reference evidence="2 3" key="1">
    <citation type="submission" date="2020-12" db="EMBL/GenBank/DDBJ databases">
        <title>Complete genome sequence of Mycobacterium heckeshornense JCM 15655T, closely related to a pathogenic non-tuberculous mycobacterial species Mycobacterium xenopi.</title>
        <authorList>
            <person name="Yoshida M."/>
            <person name="Fukano H."/>
            <person name="Asakura T."/>
            <person name="Suzuki M."/>
            <person name="Hoshino Y."/>
        </authorList>
    </citation>
    <scope>NUCLEOTIDE SEQUENCE [LARGE SCALE GENOMIC DNA]</scope>
    <source>
        <strain evidence="2 3">JCM 15655</strain>
    </source>
</reference>
<name>A0A2G8BCA3_9MYCO</name>
<proteinExistence type="predicted"/>
<organism evidence="2 3">
    <name type="scientific">Mycobacterium heckeshornense</name>
    <dbReference type="NCBI Taxonomy" id="110505"/>
    <lineage>
        <taxon>Bacteria</taxon>
        <taxon>Bacillati</taxon>
        <taxon>Actinomycetota</taxon>
        <taxon>Actinomycetes</taxon>
        <taxon>Mycobacteriales</taxon>
        <taxon>Mycobacteriaceae</taxon>
        <taxon>Mycobacterium</taxon>
    </lineage>
</organism>
<protein>
    <submittedName>
        <fullName evidence="2">Uncharacterized protein</fullName>
    </submittedName>
</protein>
<dbReference type="AlphaFoldDB" id="A0A2G8BCA3"/>
<evidence type="ECO:0000313" key="3">
    <source>
        <dbReference type="Proteomes" id="UP000595446"/>
    </source>
</evidence>